<organism evidence="1">
    <name type="scientific">marine sediment metagenome</name>
    <dbReference type="NCBI Taxonomy" id="412755"/>
    <lineage>
        <taxon>unclassified sequences</taxon>
        <taxon>metagenomes</taxon>
        <taxon>ecological metagenomes</taxon>
    </lineage>
</organism>
<gene>
    <name evidence="1" type="ORF">S03H2_63492</name>
</gene>
<proteinExistence type="predicted"/>
<feature type="non-terminal residue" evidence="1">
    <location>
        <position position="1"/>
    </location>
</feature>
<feature type="non-terminal residue" evidence="1">
    <location>
        <position position="226"/>
    </location>
</feature>
<protein>
    <recommendedName>
        <fullName evidence="2">Elp3/MiaA/NifB-like radical SAM core domain-containing protein</fullName>
    </recommendedName>
</protein>
<evidence type="ECO:0008006" key="2">
    <source>
        <dbReference type="Google" id="ProtNLM"/>
    </source>
</evidence>
<dbReference type="EMBL" id="BARU01041151">
    <property type="protein sequence ID" value="GAH85360.1"/>
    <property type="molecule type" value="Genomic_DNA"/>
</dbReference>
<comment type="caution">
    <text evidence="1">The sequence shown here is derived from an EMBL/GenBank/DDBJ whole genome shotgun (WGS) entry which is preliminary data.</text>
</comment>
<dbReference type="SUPFAM" id="SSF102114">
    <property type="entry name" value="Radical SAM enzymes"/>
    <property type="match status" value="1"/>
</dbReference>
<dbReference type="InterPro" id="IPR058240">
    <property type="entry name" value="rSAM_sf"/>
</dbReference>
<sequence>LSGAEHWYAQRQKDSGSFLNEREVDPKARREILKIIATEKNIKVVILETRPEFITQEAVSEIERILSDKVVEIGVGLETKNDDIKEYCLNKGFDTEQYLKKTKLIVDSKLHLLSYVLIKPPFLTEREAIQEAIETAKFAFQHGADVVSFEPVSIQDFTLVHYLYQGKVFRPPWLWSTIEAAKATVSFGFVRIGGFEFMPIPKIFTHNCANCNAEVISAIDRFNSTS</sequence>
<evidence type="ECO:0000313" key="1">
    <source>
        <dbReference type="EMBL" id="GAH85360.1"/>
    </source>
</evidence>
<reference evidence="1" key="1">
    <citation type="journal article" date="2014" name="Front. Microbiol.">
        <title>High frequency of phylogenetically diverse reductive dehalogenase-homologous genes in deep subseafloor sedimentary metagenomes.</title>
        <authorList>
            <person name="Kawai M."/>
            <person name="Futagami T."/>
            <person name="Toyoda A."/>
            <person name="Takaki Y."/>
            <person name="Nishi S."/>
            <person name="Hori S."/>
            <person name="Arai W."/>
            <person name="Tsubouchi T."/>
            <person name="Morono Y."/>
            <person name="Uchiyama I."/>
            <person name="Ito T."/>
            <person name="Fujiyama A."/>
            <person name="Inagaki F."/>
            <person name="Takami H."/>
        </authorList>
    </citation>
    <scope>NUCLEOTIDE SEQUENCE</scope>
    <source>
        <strain evidence="1">Expedition CK06-06</strain>
    </source>
</reference>
<accession>X1JVC4</accession>
<name>X1JVC4_9ZZZZ</name>
<dbReference type="AlphaFoldDB" id="X1JVC4"/>